<sequence>MTDESKKTFGTTTPMKRAAQPVEVSTSTDHLAAARDKLEWTPMGPTGGLLLLTTIFLAYGVFRYLLPQQIIRLRLTCTRFYAVTHLRIVWLNALEKLRRTQALPLPYPSRSIHSLNAHELEVSVVKMVTLDKNFTKHRAKPISVRSFNAPGRISWMGLIAGGEWMLTADVERLMCWDLAHPTPSAAPVHKLAPVPVTGSDQGYSEICVRNVQYQLYSEGDEAIISAYMSYDSHPTMVWTDKVTVWRITGLSRRAQLTSTFMTQLCFPDYAPEYGMSDLSGDWIAFLGREHDTPIISITNWRTGKDNEFDQARFRPDFSSVTAPPEQIRVQGIKLICPYVMVVASSIIAVFLIPASERVKDLCGDAPRLKPLQIYRFNTRAPVLLGEFVGFCQSSPIFSPSSTLGPISFLTSRAKVTLVPFIKAEEQNPGPFVMPPSVTRLRAWTHRASKPTILGPSGTRGIWLQRIAGFRSRVIAWTTARDETDDLNNPPNVEGEGRDADTVESEHETRQSATVAPLTMTWSHNDAPDESFTLRWNELPCGKARKVDMYPVKVDTVKSIAFDEGTGRTCLGMSNGEIQVLDFA</sequence>
<gene>
    <name evidence="3" type="ORF">Clacol_007731</name>
</gene>
<dbReference type="Proteomes" id="UP001050691">
    <property type="component" value="Unassembled WGS sequence"/>
</dbReference>
<feature type="region of interest" description="Disordered" evidence="1">
    <location>
        <begin position="1"/>
        <end position="22"/>
    </location>
</feature>
<proteinExistence type="predicted"/>
<evidence type="ECO:0000256" key="1">
    <source>
        <dbReference type="SAM" id="MobiDB-lite"/>
    </source>
</evidence>
<dbReference type="EMBL" id="BPWL01000008">
    <property type="protein sequence ID" value="GJJ13477.1"/>
    <property type="molecule type" value="Genomic_DNA"/>
</dbReference>
<keyword evidence="2" id="KW-0472">Membrane</keyword>
<evidence type="ECO:0000313" key="3">
    <source>
        <dbReference type="EMBL" id="GJJ13477.1"/>
    </source>
</evidence>
<accession>A0AAV5AI91</accession>
<feature type="transmembrane region" description="Helical" evidence="2">
    <location>
        <begin position="47"/>
        <end position="66"/>
    </location>
</feature>
<feature type="transmembrane region" description="Helical" evidence="2">
    <location>
        <begin position="334"/>
        <end position="352"/>
    </location>
</feature>
<dbReference type="CDD" id="cd09917">
    <property type="entry name" value="F-box_SF"/>
    <property type="match status" value="1"/>
</dbReference>
<dbReference type="AlphaFoldDB" id="A0AAV5AI91"/>
<feature type="compositionally biased region" description="Basic and acidic residues" evidence="1">
    <location>
        <begin position="494"/>
        <end position="509"/>
    </location>
</feature>
<name>A0AAV5AI91_9AGAM</name>
<keyword evidence="2" id="KW-1133">Transmembrane helix</keyword>
<evidence type="ECO:0000313" key="4">
    <source>
        <dbReference type="Proteomes" id="UP001050691"/>
    </source>
</evidence>
<protein>
    <submittedName>
        <fullName evidence="3">Uncharacterized protein</fullName>
    </submittedName>
</protein>
<feature type="region of interest" description="Disordered" evidence="1">
    <location>
        <begin position="482"/>
        <end position="510"/>
    </location>
</feature>
<reference evidence="3" key="1">
    <citation type="submission" date="2021-10" db="EMBL/GenBank/DDBJ databases">
        <title>De novo Genome Assembly of Clathrus columnatus (Basidiomycota, Fungi) Using Illumina and Nanopore Sequence Data.</title>
        <authorList>
            <person name="Ogiso-Tanaka E."/>
            <person name="Itagaki H."/>
            <person name="Hosoya T."/>
            <person name="Hosaka K."/>
        </authorList>
    </citation>
    <scope>NUCLEOTIDE SEQUENCE</scope>
    <source>
        <strain evidence="3">MO-923</strain>
    </source>
</reference>
<comment type="caution">
    <text evidence="3">The sequence shown here is derived from an EMBL/GenBank/DDBJ whole genome shotgun (WGS) entry which is preliminary data.</text>
</comment>
<keyword evidence="4" id="KW-1185">Reference proteome</keyword>
<organism evidence="3 4">
    <name type="scientific">Clathrus columnatus</name>
    <dbReference type="NCBI Taxonomy" id="1419009"/>
    <lineage>
        <taxon>Eukaryota</taxon>
        <taxon>Fungi</taxon>
        <taxon>Dikarya</taxon>
        <taxon>Basidiomycota</taxon>
        <taxon>Agaricomycotina</taxon>
        <taxon>Agaricomycetes</taxon>
        <taxon>Phallomycetidae</taxon>
        <taxon>Phallales</taxon>
        <taxon>Clathraceae</taxon>
        <taxon>Clathrus</taxon>
    </lineage>
</organism>
<evidence type="ECO:0000256" key="2">
    <source>
        <dbReference type="SAM" id="Phobius"/>
    </source>
</evidence>
<keyword evidence="2" id="KW-0812">Transmembrane</keyword>